<organism evidence="1 2">
    <name type="scientific">Eumeta variegata</name>
    <name type="common">Bagworm moth</name>
    <name type="synonym">Eumeta japonica</name>
    <dbReference type="NCBI Taxonomy" id="151549"/>
    <lineage>
        <taxon>Eukaryota</taxon>
        <taxon>Metazoa</taxon>
        <taxon>Ecdysozoa</taxon>
        <taxon>Arthropoda</taxon>
        <taxon>Hexapoda</taxon>
        <taxon>Insecta</taxon>
        <taxon>Pterygota</taxon>
        <taxon>Neoptera</taxon>
        <taxon>Endopterygota</taxon>
        <taxon>Lepidoptera</taxon>
        <taxon>Glossata</taxon>
        <taxon>Ditrysia</taxon>
        <taxon>Tineoidea</taxon>
        <taxon>Psychidae</taxon>
        <taxon>Oiketicinae</taxon>
        <taxon>Eumeta</taxon>
    </lineage>
</organism>
<sequence>MRRRRQLIPLRWPVTVHEGPRRLSSSVVAFIHNVRVGGAPARPGRGLTRCDKDPRFFERTFRGFPMRIVCGADKPRAAARAPPPPSSTVKIVSGHLHSSARRVSKAAVARLARPYRGAVSTCPGPRPRTRQ</sequence>
<keyword evidence="2" id="KW-1185">Reference proteome</keyword>
<accession>A0A4C1XDN9</accession>
<evidence type="ECO:0000313" key="1">
    <source>
        <dbReference type="EMBL" id="GBP61548.1"/>
    </source>
</evidence>
<name>A0A4C1XDN9_EUMVA</name>
<protein>
    <submittedName>
        <fullName evidence="1">Uncharacterized protein</fullName>
    </submittedName>
</protein>
<reference evidence="1 2" key="1">
    <citation type="journal article" date="2019" name="Commun. Biol.">
        <title>The bagworm genome reveals a unique fibroin gene that provides high tensile strength.</title>
        <authorList>
            <person name="Kono N."/>
            <person name="Nakamura H."/>
            <person name="Ohtoshi R."/>
            <person name="Tomita M."/>
            <person name="Numata K."/>
            <person name="Arakawa K."/>
        </authorList>
    </citation>
    <scope>NUCLEOTIDE SEQUENCE [LARGE SCALE GENOMIC DNA]</scope>
</reference>
<evidence type="ECO:0000313" key="2">
    <source>
        <dbReference type="Proteomes" id="UP000299102"/>
    </source>
</evidence>
<dbReference type="AlphaFoldDB" id="A0A4C1XDN9"/>
<proteinExistence type="predicted"/>
<comment type="caution">
    <text evidence="1">The sequence shown here is derived from an EMBL/GenBank/DDBJ whole genome shotgun (WGS) entry which is preliminary data.</text>
</comment>
<dbReference type="EMBL" id="BGZK01000816">
    <property type="protein sequence ID" value="GBP61548.1"/>
    <property type="molecule type" value="Genomic_DNA"/>
</dbReference>
<gene>
    <name evidence="1" type="ORF">EVAR_44019_1</name>
</gene>
<dbReference type="Proteomes" id="UP000299102">
    <property type="component" value="Unassembled WGS sequence"/>
</dbReference>